<dbReference type="Gene3D" id="2.10.25.10">
    <property type="entry name" value="Laminin"/>
    <property type="match status" value="1"/>
</dbReference>
<dbReference type="Proteomes" id="UP000663832">
    <property type="component" value="Unassembled WGS sequence"/>
</dbReference>
<reference evidence="13" key="1">
    <citation type="submission" date="2021-02" db="EMBL/GenBank/DDBJ databases">
        <authorList>
            <person name="Nowell W R."/>
        </authorList>
    </citation>
    <scope>NUCLEOTIDE SEQUENCE</scope>
</reference>
<comment type="caution">
    <text evidence="13">The sequence shown here is derived from an EMBL/GenBank/DDBJ whole genome shotgun (WGS) entry which is preliminary data.</text>
</comment>
<feature type="domain" description="ShKT" evidence="12">
    <location>
        <begin position="676"/>
        <end position="713"/>
    </location>
</feature>
<dbReference type="InterPro" id="IPR041645">
    <property type="entry name" value="ADAMTS_CR_2"/>
</dbReference>
<dbReference type="Proteomes" id="UP000663877">
    <property type="component" value="Unassembled WGS sequence"/>
</dbReference>
<dbReference type="PROSITE" id="PS50215">
    <property type="entry name" value="ADAM_MEPRO"/>
    <property type="match status" value="1"/>
</dbReference>
<keyword evidence="1" id="KW-0645">Protease</keyword>
<dbReference type="Pfam" id="PF17771">
    <property type="entry name" value="ADAMTS_CR_2"/>
    <property type="match status" value="1"/>
</dbReference>
<evidence type="ECO:0000256" key="1">
    <source>
        <dbReference type="ARBA" id="ARBA00022670"/>
    </source>
</evidence>
<evidence type="ECO:0000259" key="12">
    <source>
        <dbReference type="PROSITE" id="PS51670"/>
    </source>
</evidence>
<keyword evidence="2 9" id="KW-0479">Metal-binding</keyword>
<dbReference type="GO" id="GO:0006508">
    <property type="term" value="P:proteolysis"/>
    <property type="evidence" value="ECO:0007669"/>
    <property type="project" value="UniProtKB-KW"/>
</dbReference>
<evidence type="ECO:0000256" key="4">
    <source>
        <dbReference type="ARBA" id="ARBA00022833"/>
    </source>
</evidence>
<proteinExistence type="predicted"/>
<keyword evidence="4 9" id="KW-0862">Zinc</keyword>
<evidence type="ECO:0000313" key="13">
    <source>
        <dbReference type="EMBL" id="CAF0959852.1"/>
    </source>
</evidence>
<feature type="binding site" evidence="9">
    <location>
        <position position="437"/>
    </location>
    <ligand>
        <name>Zn(2+)</name>
        <dbReference type="ChEBI" id="CHEBI:29105"/>
        <note>catalytic</note>
    </ligand>
</feature>
<evidence type="ECO:0000259" key="11">
    <source>
        <dbReference type="PROSITE" id="PS50215"/>
    </source>
</evidence>
<dbReference type="InterPro" id="IPR024079">
    <property type="entry name" value="MetalloPept_cat_dom_sf"/>
</dbReference>
<evidence type="ECO:0000256" key="9">
    <source>
        <dbReference type="PROSITE-ProRule" id="PRU00276"/>
    </source>
</evidence>
<dbReference type="InterPro" id="IPR001590">
    <property type="entry name" value="Peptidase_M12B"/>
</dbReference>
<evidence type="ECO:0000256" key="3">
    <source>
        <dbReference type="ARBA" id="ARBA00022801"/>
    </source>
</evidence>
<dbReference type="EMBL" id="CAJNOI010000058">
    <property type="protein sequence ID" value="CAF0966560.1"/>
    <property type="molecule type" value="Genomic_DNA"/>
</dbReference>
<evidence type="ECO:0000256" key="8">
    <source>
        <dbReference type="PROSITE-ProRule" id="PRU00076"/>
    </source>
</evidence>
<gene>
    <name evidence="14" type="ORF">BJG266_LOCUS14106</name>
    <name evidence="13" type="ORF">QVE165_LOCUS12693</name>
</gene>
<comment type="caution">
    <text evidence="8">Lacks conserved residue(s) required for the propagation of feature annotation.</text>
</comment>
<feature type="domain" description="Peptidase M12B" evidence="11">
    <location>
        <begin position="258"/>
        <end position="499"/>
    </location>
</feature>
<feature type="domain" description="EGF-like" evidence="10">
    <location>
        <begin position="821"/>
        <end position="861"/>
    </location>
</feature>
<feature type="binding site" evidence="9">
    <location>
        <position position="443"/>
    </location>
    <ligand>
        <name>Zn(2+)</name>
        <dbReference type="ChEBI" id="CHEBI:29105"/>
        <note>catalytic</note>
    </ligand>
</feature>
<evidence type="ECO:0000313" key="15">
    <source>
        <dbReference type="Proteomes" id="UP000663832"/>
    </source>
</evidence>
<evidence type="ECO:0000256" key="2">
    <source>
        <dbReference type="ARBA" id="ARBA00022723"/>
    </source>
</evidence>
<dbReference type="AlphaFoldDB" id="A0A814DX36"/>
<accession>A0A814DX36</accession>
<keyword evidence="3" id="KW-0378">Hydrolase</keyword>
<dbReference type="Pfam" id="PF01421">
    <property type="entry name" value="Reprolysin"/>
    <property type="match status" value="1"/>
</dbReference>
<feature type="binding site" evidence="9">
    <location>
        <position position="433"/>
    </location>
    <ligand>
        <name>Zn(2+)</name>
        <dbReference type="ChEBI" id="CHEBI:29105"/>
        <note>catalytic</note>
    </ligand>
</feature>
<dbReference type="Gene3D" id="3.40.390.10">
    <property type="entry name" value="Collagenase (Catalytic Domain)"/>
    <property type="match status" value="1"/>
</dbReference>
<evidence type="ECO:0000256" key="5">
    <source>
        <dbReference type="ARBA" id="ARBA00023049"/>
    </source>
</evidence>
<protein>
    <submittedName>
        <fullName evidence="13">Uncharacterized protein</fullName>
    </submittedName>
</protein>
<dbReference type="GO" id="GO:0046872">
    <property type="term" value="F:metal ion binding"/>
    <property type="evidence" value="ECO:0007669"/>
    <property type="project" value="UniProtKB-KW"/>
</dbReference>
<evidence type="ECO:0000256" key="6">
    <source>
        <dbReference type="ARBA" id="ARBA00023157"/>
    </source>
</evidence>
<keyword evidence="5" id="KW-0482">Metalloprotease</keyword>
<dbReference type="EMBL" id="CAJNOM010000063">
    <property type="protein sequence ID" value="CAF0959852.1"/>
    <property type="molecule type" value="Genomic_DNA"/>
</dbReference>
<dbReference type="PANTHER" id="PTHR11905">
    <property type="entry name" value="ADAM A DISINTEGRIN AND METALLOPROTEASE DOMAIN"/>
    <property type="match status" value="1"/>
</dbReference>
<dbReference type="InterPro" id="IPR003582">
    <property type="entry name" value="ShKT_dom"/>
</dbReference>
<evidence type="ECO:0000256" key="7">
    <source>
        <dbReference type="ARBA" id="ARBA00023180"/>
    </source>
</evidence>
<feature type="active site" evidence="9">
    <location>
        <position position="434"/>
    </location>
</feature>
<keyword evidence="8" id="KW-0245">EGF-like domain</keyword>
<dbReference type="PANTHER" id="PTHR11905:SF159">
    <property type="entry name" value="ADAM METALLOPROTEASE"/>
    <property type="match status" value="1"/>
</dbReference>
<dbReference type="InterPro" id="IPR000742">
    <property type="entry name" value="EGF"/>
</dbReference>
<dbReference type="PROSITE" id="PS50026">
    <property type="entry name" value="EGF_3"/>
    <property type="match status" value="1"/>
</dbReference>
<dbReference type="SUPFAM" id="SSF55486">
    <property type="entry name" value="Metalloproteases ('zincins'), catalytic domain"/>
    <property type="match status" value="1"/>
</dbReference>
<keyword evidence="7" id="KW-0325">Glycoprotein</keyword>
<dbReference type="OrthoDB" id="6134861at2759"/>
<sequence>MSNLSTPDDTYKAKKKGRSNRNVLYYVINILPYNSNLITSNESSSFDLSLNIDGIDNEFRFVEVPKSTNNYHLPSTIILDDTENPTLLNSSDTTPIQNYHVESDENLFGFATVVNNDNSNSNQLYAMIQTSDGLFYDISPPMSISQIRRKRALNSAYIVRSQNSIIEHAYVTIKWNNNNNRQRREIDETEMTTIDTLVNETRVPASESMGTSTLPSVSLPDTMENITIPSAENDTEIIMNFTTTTTTPRPIPEKTRHLYLEIVAVIDSLITNDLRALLNKTELETIEILKLYYIHIFMGVEQLYRQSLLHETLDVHIRLSKIIFATDKHRLPWESFKNISSITNAYRKSPNNVHLRPNISMNLLKSLHHAYISDKFDTRFFNNEADHVITFTRLDLIDGAGSAYVLGTCLPQYKYSIVQEDLNAFSVTITVTHELGHNLGLDHDEIENQCNDPRFRYIMSPKNMNTVDRRQLPYFSECSIAQLNHFADNTTTTCWKNEIISTRNDTNLEKIRNIISMNLGQIVNVHQQCQLQYGPKALPFVSVTYNSKNYSLYEENICNQLRCFKAPEDDYMYWQDGAFDGTSCGENHVCYQKQCISTNATMNESDLANCPYGDLFVPIPMLNLMDKFTSGNMLCADALDLLKTRGMNVTYLCYDSTLPFRRLCCEECKKHLIPECGDLHTRCSMFAQYCEMKYMSVNGVPVTELCPYTCGQCPRQPPPPTTTTTTTTTISTTTKKASVTKPARKLTTKKAKLTTPKPRKYVKTQTFDKYTCIDLADCSKLIKDYSKLKKNVKNWCTEYSTMINDKYFAEMCPKYCSLCNITSECDEYKLCRNNGTCIKNKHDTYQCLCSTSKFYYGTLCEYRRTCLDNPCNTKTEYCFQTQGENYLCLSKQDKEQMRVILNEKKLI</sequence>
<evidence type="ECO:0000313" key="14">
    <source>
        <dbReference type="EMBL" id="CAF0966560.1"/>
    </source>
</evidence>
<dbReference type="GO" id="GO:0004222">
    <property type="term" value="F:metalloendopeptidase activity"/>
    <property type="evidence" value="ECO:0007669"/>
    <property type="project" value="InterPro"/>
</dbReference>
<dbReference type="Gene3D" id="3.40.1620.60">
    <property type="match status" value="1"/>
</dbReference>
<keyword evidence="6" id="KW-1015">Disulfide bond</keyword>
<organism evidence="13 15">
    <name type="scientific">Adineta steineri</name>
    <dbReference type="NCBI Taxonomy" id="433720"/>
    <lineage>
        <taxon>Eukaryota</taxon>
        <taxon>Metazoa</taxon>
        <taxon>Spiralia</taxon>
        <taxon>Gnathifera</taxon>
        <taxon>Rotifera</taxon>
        <taxon>Eurotatoria</taxon>
        <taxon>Bdelloidea</taxon>
        <taxon>Adinetida</taxon>
        <taxon>Adinetidae</taxon>
        <taxon>Adineta</taxon>
    </lineage>
</organism>
<evidence type="ECO:0000259" key="10">
    <source>
        <dbReference type="PROSITE" id="PS50026"/>
    </source>
</evidence>
<keyword evidence="15" id="KW-1185">Reference proteome</keyword>
<dbReference type="CDD" id="cd00054">
    <property type="entry name" value="EGF_CA"/>
    <property type="match status" value="1"/>
</dbReference>
<name>A0A814DX36_9BILA</name>
<dbReference type="PROSITE" id="PS51670">
    <property type="entry name" value="SHKT"/>
    <property type="match status" value="1"/>
</dbReference>